<evidence type="ECO:0000313" key="6">
    <source>
        <dbReference type="EMBL" id="RRB07869.1"/>
    </source>
</evidence>
<dbReference type="OrthoDB" id="933315at2"/>
<dbReference type="PANTHER" id="PTHR31988:SF19">
    <property type="entry name" value="9-O-ACETYL-N-ACETYLNEURAMINIC ACID DEACETYLASE-RELATED"/>
    <property type="match status" value="1"/>
</dbReference>
<dbReference type="InterPro" id="IPR026444">
    <property type="entry name" value="Secre_tail"/>
</dbReference>
<dbReference type="InterPro" id="IPR024361">
    <property type="entry name" value="BACON"/>
</dbReference>
<dbReference type="NCBIfam" id="TIGR04183">
    <property type="entry name" value="Por_Secre_tail"/>
    <property type="match status" value="1"/>
</dbReference>
<dbReference type="EMBL" id="RQJO01000007">
    <property type="protein sequence ID" value="RRB07869.1"/>
    <property type="molecule type" value="Genomic_DNA"/>
</dbReference>
<dbReference type="SUPFAM" id="SSF52266">
    <property type="entry name" value="SGNH hydrolase"/>
    <property type="match status" value="1"/>
</dbReference>
<evidence type="ECO:0000256" key="2">
    <source>
        <dbReference type="SAM" id="SignalP"/>
    </source>
</evidence>
<dbReference type="Pfam" id="PF18962">
    <property type="entry name" value="Por_Secre_tail"/>
    <property type="match status" value="1"/>
</dbReference>
<accession>A0A3P1C3M2</accession>
<sequence length="863" mass="91392">MKKSLLVIYLLFVSIANFGQSITLPGQDGTIFQRCGVGQGAGLEIGFTFNDAGLSQVQVLVEKYTNLALTSTTIIQNWTSYSCDPYPGVGGVYKRVIVNVGDGMYRIKIRRQDNNQIQTDYRRLGVGEVFYVAGQSNTTGKGDVPIPATLEASLANWIRFENNKDFTQVHLNAPYPACITNPNNTTLFPAGADGSDPNSTYVAHWRRLAEKLVQTWNVPIAIYQAGWSGTTIDDWSTGANGTKVCRLWQNSISTIETYPYYNLKTLFADRKYNGARAVLWHQGEFDGALNTAQSVYESKLRNLISQSRVHSKADMGVTINLPWVISQASKSNGVSPNAAITNAQSTVAGEANNWLGPNTDLLNNRVDGTHFNQTGLVELADAWFSKLTAGGFLNGSTPIPAFGRTVCCTTLPAAPTISPISSSISAGQTQTLTASGCVGGTITWSNGSTGTSLNVSPATTSTYSARCTINNCTSLISGEATVTVTGSTPLCNCGYTLMSASQVSGQMQGQYTFSSCNVSAMTWQLKNGSTILASGNVIPSSATVTFSIPSTVASGNYTLRAVPTNCSGDGNSVYEKPFAYTKPSTGGLTISPTTWSPDANANSQIITVTSNVNWSVSSNSSWLTVSPSSGINNGTFTLSVSPNTTGSTRSGTATVISSGGGATPSVTVIQSAAPPVCNCGYTLMSASQISGQMKGQYVFSSCSASSMTWQLKNGSTILASANVNPSSSTVIFDIPSSVPSGNYTLRAYPTNCSGDGSSVYEKPFAYSKPGGRIGIDGAIQENGLVVSPNPSTGHFKVNFYVEPGQRANLSITDLQGKTWHERSFLGEGNHSQAIHMASQARGIFLISVKTSNRVMSKKVIVHP</sequence>
<organism evidence="6 7">
    <name type="scientific">Larkinella rosea</name>
    <dbReference type="NCBI Taxonomy" id="2025312"/>
    <lineage>
        <taxon>Bacteria</taxon>
        <taxon>Pseudomonadati</taxon>
        <taxon>Bacteroidota</taxon>
        <taxon>Cytophagia</taxon>
        <taxon>Cytophagales</taxon>
        <taxon>Spirosomataceae</taxon>
        <taxon>Larkinella</taxon>
    </lineage>
</organism>
<gene>
    <name evidence="6" type="ORF">EHT25_08860</name>
</gene>
<feature type="domain" description="BACON" evidence="5">
    <location>
        <begin position="588"/>
        <end position="671"/>
    </location>
</feature>
<dbReference type="AlphaFoldDB" id="A0A3P1C3M2"/>
<feature type="domain" description="Secretion system C-terminal sorting" evidence="4">
    <location>
        <begin position="787"/>
        <end position="861"/>
    </location>
</feature>
<dbReference type="Gene3D" id="3.40.50.1110">
    <property type="entry name" value="SGNH hydrolase"/>
    <property type="match status" value="1"/>
</dbReference>
<keyword evidence="2" id="KW-0732">Signal</keyword>
<reference evidence="6 7" key="1">
    <citation type="submission" date="2018-11" db="EMBL/GenBank/DDBJ databases">
        <authorList>
            <person name="Zhou Z."/>
            <person name="Wang G."/>
        </authorList>
    </citation>
    <scope>NUCLEOTIDE SEQUENCE [LARGE SCALE GENOMIC DNA]</scope>
    <source>
        <strain evidence="6 7">KCTC52004</strain>
    </source>
</reference>
<feature type="chain" id="PRO_5018327280" evidence="2">
    <location>
        <begin position="20"/>
        <end position="863"/>
    </location>
</feature>
<keyword evidence="7" id="KW-1185">Reference proteome</keyword>
<dbReference type="InterPro" id="IPR013783">
    <property type="entry name" value="Ig-like_fold"/>
</dbReference>
<evidence type="ECO:0000259" key="3">
    <source>
        <dbReference type="Pfam" id="PF03629"/>
    </source>
</evidence>
<dbReference type="CDD" id="cd14948">
    <property type="entry name" value="BACON"/>
    <property type="match status" value="1"/>
</dbReference>
<evidence type="ECO:0000259" key="4">
    <source>
        <dbReference type="Pfam" id="PF18962"/>
    </source>
</evidence>
<dbReference type="InterPro" id="IPR005181">
    <property type="entry name" value="SASA"/>
</dbReference>
<protein>
    <submittedName>
        <fullName evidence="6">T9SS C-terminal target domain-containing protein</fullName>
    </submittedName>
</protein>
<dbReference type="InterPro" id="IPR052940">
    <property type="entry name" value="Carb_Esterase_6"/>
</dbReference>
<dbReference type="RefSeq" id="WP_124873396.1">
    <property type="nucleotide sequence ID" value="NZ_RQJO01000007.1"/>
</dbReference>
<dbReference type="Gene3D" id="2.60.40.10">
    <property type="entry name" value="Immunoglobulins"/>
    <property type="match status" value="1"/>
</dbReference>
<dbReference type="Pfam" id="PF03629">
    <property type="entry name" value="SASA"/>
    <property type="match status" value="1"/>
</dbReference>
<dbReference type="InterPro" id="IPR036514">
    <property type="entry name" value="SGNH_hydro_sf"/>
</dbReference>
<keyword evidence="1" id="KW-0378">Hydrolase</keyword>
<comment type="caution">
    <text evidence="6">The sequence shown here is derived from an EMBL/GenBank/DDBJ whole genome shotgun (WGS) entry which is preliminary data.</text>
</comment>
<dbReference type="PANTHER" id="PTHR31988">
    <property type="entry name" value="ESTERASE, PUTATIVE (DUF303)-RELATED"/>
    <property type="match status" value="1"/>
</dbReference>
<evidence type="ECO:0000256" key="1">
    <source>
        <dbReference type="ARBA" id="ARBA00022801"/>
    </source>
</evidence>
<dbReference type="Pfam" id="PF19190">
    <property type="entry name" value="BACON_2"/>
    <property type="match status" value="1"/>
</dbReference>
<dbReference type="GO" id="GO:0016788">
    <property type="term" value="F:hydrolase activity, acting on ester bonds"/>
    <property type="evidence" value="ECO:0007669"/>
    <property type="project" value="UniProtKB-ARBA"/>
</dbReference>
<name>A0A3P1C3M2_9BACT</name>
<feature type="signal peptide" evidence="2">
    <location>
        <begin position="1"/>
        <end position="19"/>
    </location>
</feature>
<feature type="domain" description="Sialate O-acetylesterase" evidence="3">
    <location>
        <begin position="128"/>
        <end position="382"/>
    </location>
</feature>
<dbReference type="Proteomes" id="UP000271925">
    <property type="component" value="Unassembled WGS sequence"/>
</dbReference>
<evidence type="ECO:0000259" key="5">
    <source>
        <dbReference type="Pfam" id="PF19190"/>
    </source>
</evidence>
<proteinExistence type="predicted"/>
<evidence type="ECO:0000313" key="7">
    <source>
        <dbReference type="Proteomes" id="UP000271925"/>
    </source>
</evidence>